<accession>A0A7Y9R029</accession>
<gene>
    <name evidence="1" type="ORF">BDD16_003688</name>
</gene>
<evidence type="ECO:0000313" key="2">
    <source>
        <dbReference type="Proteomes" id="UP000518288"/>
    </source>
</evidence>
<reference evidence="1 2" key="1">
    <citation type="submission" date="2020-07" db="EMBL/GenBank/DDBJ databases">
        <title>Genomic Encyclopedia of Archaeal and Bacterial Type Strains, Phase II (KMG-II): from individual species to whole genera.</title>
        <authorList>
            <person name="Goeker M."/>
        </authorList>
    </citation>
    <scope>NUCLEOTIDE SEQUENCE [LARGE SCALE GENOMIC DNA]</scope>
    <source>
        <strain evidence="1 2">DSM 21226</strain>
    </source>
</reference>
<proteinExistence type="predicted"/>
<dbReference type="Proteomes" id="UP000518288">
    <property type="component" value="Unassembled WGS sequence"/>
</dbReference>
<evidence type="ECO:0000313" key="1">
    <source>
        <dbReference type="EMBL" id="NYG34702.1"/>
    </source>
</evidence>
<protein>
    <submittedName>
        <fullName evidence="1">Uncharacterized protein</fullName>
    </submittedName>
</protein>
<dbReference type="RefSeq" id="WP_179635310.1">
    <property type="nucleotide sequence ID" value="NZ_CAXYYM010000035.1"/>
</dbReference>
<name>A0A7Y9R029_9BURK</name>
<organism evidence="1 2">
    <name type="scientific">Sphaerotilus montanus</name>
    <dbReference type="NCBI Taxonomy" id="522889"/>
    <lineage>
        <taxon>Bacteria</taxon>
        <taxon>Pseudomonadati</taxon>
        <taxon>Pseudomonadota</taxon>
        <taxon>Betaproteobacteria</taxon>
        <taxon>Burkholderiales</taxon>
        <taxon>Sphaerotilaceae</taxon>
        <taxon>Sphaerotilus</taxon>
    </lineage>
</organism>
<dbReference type="AlphaFoldDB" id="A0A7Y9R029"/>
<dbReference type="EMBL" id="JACCFH010000001">
    <property type="protein sequence ID" value="NYG34702.1"/>
    <property type="molecule type" value="Genomic_DNA"/>
</dbReference>
<keyword evidence="2" id="KW-1185">Reference proteome</keyword>
<comment type="caution">
    <text evidence="1">The sequence shown here is derived from an EMBL/GenBank/DDBJ whole genome shotgun (WGS) entry which is preliminary data.</text>
</comment>
<sequence length="117" mass="12382">MNDPVQSPVARKRAPRTPRAKVVAVPAAAPVPPVTVPAAPAVKQKLVRDSFTFPENEYAQIEVLKSRALALAHHAKKSEVLRAGIAALSALPDEALLAALKAVTPLKTGRPKSGKKR</sequence>